<evidence type="ECO:0000313" key="3">
    <source>
        <dbReference type="EMBL" id="XDP44325.1"/>
    </source>
</evidence>
<sequence length="376" mass="40209">MAEAAQRQGNAAVFIDLENLFGGYSKDVGSVPLAPIATQLQGLLRNGSRARATAIRAYANWAQPAMHSYQDDLLAHGIEAVQVFSFTRNVKNAADIQMCVDVLAEAQDRPWTDTFVIVSGDGGFVPLVRRLRQLNKRVIVASTNHAAAGTVNHLLASAADEYHVLEVAPPDPAPAKPAAAPGRTTGPTLKEYRAEILAAIERNPGMRVKGRVDGSPLGQHLRRKWPSVTFKDFGSPALGAFVEKHCGLAVHRPAAPEAPAAPPEPQRRVRPPAQAGTPPSSAEPFDNENRTAYLRAVRALFLSGPLGAVVDAKKRLPAAEAGLLVRRHVAGTDFSDVGYSKFAGMLQDALVATPFALDRDERHGYVVHRRSASAAG</sequence>
<dbReference type="PANTHER" id="PTHR35811:SF1">
    <property type="entry name" value="HTH OST-TYPE DOMAIN-CONTAINING PROTEIN"/>
    <property type="match status" value="1"/>
</dbReference>
<proteinExistence type="predicted"/>
<evidence type="ECO:0000256" key="1">
    <source>
        <dbReference type="SAM" id="MobiDB-lite"/>
    </source>
</evidence>
<dbReference type="AlphaFoldDB" id="A0AB39L0J4"/>
<dbReference type="Gene3D" id="3.40.50.1010">
    <property type="entry name" value="5'-nuclease"/>
    <property type="match status" value="1"/>
</dbReference>
<organism evidence="3">
    <name type="scientific">Sinomonas puerhi</name>
    <dbReference type="NCBI Taxonomy" id="3238584"/>
    <lineage>
        <taxon>Bacteria</taxon>
        <taxon>Bacillati</taxon>
        <taxon>Actinomycetota</taxon>
        <taxon>Actinomycetes</taxon>
        <taxon>Micrococcales</taxon>
        <taxon>Micrococcaceae</taxon>
        <taxon>Sinomonas</taxon>
    </lineage>
</organism>
<dbReference type="InterPro" id="IPR021139">
    <property type="entry name" value="NYN"/>
</dbReference>
<name>A0AB39L0J4_9MICC</name>
<dbReference type="Pfam" id="PF01936">
    <property type="entry name" value="NYN"/>
    <property type="match status" value="1"/>
</dbReference>
<dbReference type="GO" id="GO:0004540">
    <property type="term" value="F:RNA nuclease activity"/>
    <property type="evidence" value="ECO:0007669"/>
    <property type="project" value="InterPro"/>
</dbReference>
<protein>
    <submittedName>
        <fullName evidence="3">NYN domain-containing protein</fullName>
    </submittedName>
</protein>
<dbReference type="PANTHER" id="PTHR35811">
    <property type="entry name" value="SLR1870 PROTEIN"/>
    <property type="match status" value="1"/>
</dbReference>
<dbReference type="CDD" id="cd11297">
    <property type="entry name" value="PIN_LabA-like_N_1"/>
    <property type="match status" value="1"/>
</dbReference>
<dbReference type="EMBL" id="CP163302">
    <property type="protein sequence ID" value="XDP44325.1"/>
    <property type="molecule type" value="Genomic_DNA"/>
</dbReference>
<accession>A0AB39L0J4</accession>
<evidence type="ECO:0000259" key="2">
    <source>
        <dbReference type="Pfam" id="PF01936"/>
    </source>
</evidence>
<dbReference type="KEGG" id="spue:AB5L97_13705"/>
<reference evidence="3" key="1">
    <citation type="submission" date="2024-07" db="EMBL/GenBank/DDBJ databases">
        <authorList>
            <person name="fu j."/>
        </authorList>
    </citation>
    <scope>NUCLEOTIDE SEQUENCE</scope>
    <source>
        <strain evidence="3">P10A9</strain>
    </source>
</reference>
<feature type="domain" description="NYN" evidence="2">
    <location>
        <begin position="11"/>
        <end position="165"/>
    </location>
</feature>
<feature type="region of interest" description="Disordered" evidence="1">
    <location>
        <begin position="255"/>
        <end position="287"/>
    </location>
</feature>
<gene>
    <name evidence="3" type="ORF">AB5L97_13705</name>
</gene>
<dbReference type="RefSeq" id="WP_369045073.1">
    <property type="nucleotide sequence ID" value="NZ_CP163302.1"/>
</dbReference>